<organism evidence="2 3">
    <name type="scientific">Collybiopsis luxurians FD-317 M1</name>
    <dbReference type="NCBI Taxonomy" id="944289"/>
    <lineage>
        <taxon>Eukaryota</taxon>
        <taxon>Fungi</taxon>
        <taxon>Dikarya</taxon>
        <taxon>Basidiomycota</taxon>
        <taxon>Agaricomycotina</taxon>
        <taxon>Agaricomycetes</taxon>
        <taxon>Agaricomycetidae</taxon>
        <taxon>Agaricales</taxon>
        <taxon>Marasmiineae</taxon>
        <taxon>Omphalotaceae</taxon>
        <taxon>Collybiopsis</taxon>
        <taxon>Collybiopsis luxurians</taxon>
    </lineage>
</organism>
<dbReference type="AlphaFoldDB" id="A0A0D0AVP6"/>
<accession>A0A0D0AVP6</accession>
<proteinExistence type="predicted"/>
<evidence type="ECO:0000313" key="2">
    <source>
        <dbReference type="EMBL" id="KIK54575.1"/>
    </source>
</evidence>
<keyword evidence="3" id="KW-1185">Reference proteome</keyword>
<protein>
    <submittedName>
        <fullName evidence="2">Uncharacterized protein</fullName>
    </submittedName>
</protein>
<dbReference type="EMBL" id="KN834814">
    <property type="protein sequence ID" value="KIK54575.1"/>
    <property type="molecule type" value="Genomic_DNA"/>
</dbReference>
<evidence type="ECO:0000313" key="3">
    <source>
        <dbReference type="Proteomes" id="UP000053593"/>
    </source>
</evidence>
<evidence type="ECO:0000256" key="1">
    <source>
        <dbReference type="SAM" id="MobiDB-lite"/>
    </source>
</evidence>
<reference evidence="2 3" key="1">
    <citation type="submission" date="2014-04" db="EMBL/GenBank/DDBJ databases">
        <title>Evolutionary Origins and Diversification of the Mycorrhizal Mutualists.</title>
        <authorList>
            <consortium name="DOE Joint Genome Institute"/>
            <consortium name="Mycorrhizal Genomics Consortium"/>
            <person name="Kohler A."/>
            <person name="Kuo A."/>
            <person name="Nagy L.G."/>
            <person name="Floudas D."/>
            <person name="Copeland A."/>
            <person name="Barry K.W."/>
            <person name="Cichocki N."/>
            <person name="Veneault-Fourrey C."/>
            <person name="LaButti K."/>
            <person name="Lindquist E.A."/>
            <person name="Lipzen A."/>
            <person name="Lundell T."/>
            <person name="Morin E."/>
            <person name="Murat C."/>
            <person name="Riley R."/>
            <person name="Ohm R."/>
            <person name="Sun H."/>
            <person name="Tunlid A."/>
            <person name="Henrissat B."/>
            <person name="Grigoriev I.V."/>
            <person name="Hibbett D.S."/>
            <person name="Martin F."/>
        </authorList>
    </citation>
    <scope>NUCLEOTIDE SEQUENCE [LARGE SCALE GENOMIC DNA]</scope>
    <source>
        <strain evidence="2 3">FD-317 M1</strain>
    </source>
</reference>
<feature type="region of interest" description="Disordered" evidence="1">
    <location>
        <begin position="62"/>
        <end position="89"/>
    </location>
</feature>
<gene>
    <name evidence="2" type="ORF">GYMLUDRAFT_249301</name>
</gene>
<dbReference type="HOGENOM" id="CLU_2454963_0_0_1"/>
<name>A0A0D0AVP6_9AGAR</name>
<sequence length="89" mass="9071">MPSNAHIPPSPPAASAIPLVLPATTDSISTNFFAPTSMAAPMQPCSTQCVASLFLQFSFGTTSGSASDPGDGDDGIDDGNGVLKFRQLK</sequence>
<dbReference type="Proteomes" id="UP000053593">
    <property type="component" value="Unassembled WGS sequence"/>
</dbReference>